<feature type="transmembrane region" description="Helical" evidence="1">
    <location>
        <begin position="82"/>
        <end position="101"/>
    </location>
</feature>
<proteinExistence type="predicted"/>
<dbReference type="AlphaFoldDB" id="A0A383VMS0"/>
<dbReference type="InterPro" id="IPR010865">
    <property type="entry name" value="DUF1499"/>
</dbReference>
<feature type="transmembrane region" description="Helical" evidence="1">
    <location>
        <begin position="37"/>
        <end position="61"/>
    </location>
</feature>
<keyword evidence="1" id="KW-0472">Membrane</keyword>
<accession>A0A383VMS0</accession>
<evidence type="ECO:0000313" key="2">
    <source>
        <dbReference type="EMBL" id="SZX66223.1"/>
    </source>
</evidence>
<organism evidence="2 3">
    <name type="scientific">Tetradesmus obliquus</name>
    <name type="common">Green alga</name>
    <name type="synonym">Acutodesmus obliquus</name>
    <dbReference type="NCBI Taxonomy" id="3088"/>
    <lineage>
        <taxon>Eukaryota</taxon>
        <taxon>Viridiplantae</taxon>
        <taxon>Chlorophyta</taxon>
        <taxon>core chlorophytes</taxon>
        <taxon>Chlorophyceae</taxon>
        <taxon>CS clade</taxon>
        <taxon>Sphaeropleales</taxon>
        <taxon>Scenedesmaceae</taxon>
        <taxon>Tetradesmus</taxon>
    </lineage>
</organism>
<dbReference type="Pfam" id="PF07386">
    <property type="entry name" value="DUF1499"/>
    <property type="match status" value="1"/>
</dbReference>
<dbReference type="EMBL" id="FNXT01000690">
    <property type="protein sequence ID" value="SZX66223.1"/>
    <property type="molecule type" value="Genomic_DNA"/>
</dbReference>
<dbReference type="Proteomes" id="UP000256970">
    <property type="component" value="Unassembled WGS sequence"/>
</dbReference>
<name>A0A383VMS0_TETOB</name>
<evidence type="ECO:0000313" key="3">
    <source>
        <dbReference type="Proteomes" id="UP000256970"/>
    </source>
</evidence>
<reference evidence="2 3" key="1">
    <citation type="submission" date="2016-10" db="EMBL/GenBank/DDBJ databases">
        <authorList>
            <person name="Cai Z."/>
        </authorList>
    </citation>
    <scope>NUCLEOTIDE SEQUENCE [LARGE SCALE GENOMIC DNA]</scope>
</reference>
<sequence length="269" mass="27285">MARPCRYSTNKLLGSGAALASLGLVHTLGSLQFKNAFGAAVGAVGLAVGAALLLAAVLVLLQGRKSQAHAPGGPQAAVLLPRWAAHSLSGLGVWLLLLVLVRAASPDVRFSGFPDACPYTKQLGCSRVAADNPHRNAGWEPVPLPTTLPAAASAVLQWIKQQPRTTVLAVHGPPSSAGAAAAVSQETAIHARFVSLLWGFADDVFVRLSCNADSGAVLLEAQGQLRVGVGDMEVNVQRNAALMAAMKAAAQDGQLPAGKCSAAAAAGGA</sequence>
<evidence type="ECO:0008006" key="4">
    <source>
        <dbReference type="Google" id="ProtNLM"/>
    </source>
</evidence>
<gene>
    <name evidence="2" type="ORF">BQ4739_LOCUS6661</name>
</gene>
<keyword evidence="1" id="KW-1133">Transmembrane helix</keyword>
<evidence type="ECO:0000256" key="1">
    <source>
        <dbReference type="SAM" id="Phobius"/>
    </source>
</evidence>
<protein>
    <recommendedName>
        <fullName evidence="4">DUF1499 domain-containing protein</fullName>
    </recommendedName>
</protein>
<keyword evidence="1" id="KW-0812">Transmembrane</keyword>
<keyword evidence="3" id="KW-1185">Reference proteome</keyword>